<keyword evidence="16" id="KW-1185">Reference proteome</keyword>
<dbReference type="Pfam" id="PF00977">
    <property type="entry name" value="His_biosynth"/>
    <property type="match status" value="1"/>
</dbReference>
<dbReference type="EC" id="5.3.1.16" evidence="5 12"/>
<dbReference type="Proteomes" id="UP001579974">
    <property type="component" value="Unassembled WGS sequence"/>
</dbReference>
<dbReference type="InterPro" id="IPR044524">
    <property type="entry name" value="Isoase_HisA-like"/>
</dbReference>
<comment type="caution">
    <text evidence="15">The sequence shown here is derived from an EMBL/GenBank/DDBJ whole genome shotgun (WGS) entry which is preliminary data.</text>
</comment>
<dbReference type="InterPro" id="IPR013785">
    <property type="entry name" value="Aldolase_TIM"/>
</dbReference>
<dbReference type="SUPFAM" id="SSF51366">
    <property type="entry name" value="Ribulose-phoshate binding barrel"/>
    <property type="match status" value="1"/>
</dbReference>
<dbReference type="RefSeq" id="WP_275473668.1">
    <property type="nucleotide sequence ID" value="NZ_CP162940.1"/>
</dbReference>
<evidence type="ECO:0000256" key="10">
    <source>
        <dbReference type="ARBA" id="ARBA00023235"/>
    </source>
</evidence>
<dbReference type="InterPro" id="IPR023016">
    <property type="entry name" value="HisA/PriA"/>
</dbReference>
<evidence type="ECO:0000256" key="4">
    <source>
        <dbReference type="ARBA" id="ARBA00009667"/>
    </source>
</evidence>
<feature type="active site" description="Proton acceptor" evidence="12">
    <location>
        <position position="13"/>
    </location>
</feature>
<keyword evidence="10 12" id="KW-0413">Isomerase</keyword>
<comment type="catalytic activity">
    <reaction evidence="1 12 14">
        <text>1-(5-phospho-beta-D-ribosyl)-5-[(5-phospho-beta-D-ribosylamino)methylideneamino]imidazole-4-carboxamide = 5-[(5-phospho-1-deoxy-D-ribulos-1-ylimino)methylamino]-1-(5-phospho-beta-D-ribosyl)imidazole-4-carboxamide</text>
        <dbReference type="Rhea" id="RHEA:15469"/>
        <dbReference type="ChEBI" id="CHEBI:58435"/>
        <dbReference type="ChEBI" id="CHEBI:58525"/>
        <dbReference type="EC" id="5.3.1.16"/>
    </reaction>
</comment>
<dbReference type="HAMAP" id="MF_01014">
    <property type="entry name" value="HisA"/>
    <property type="match status" value="1"/>
</dbReference>
<dbReference type="InterPro" id="IPR011060">
    <property type="entry name" value="RibuloseP-bd_barrel"/>
</dbReference>
<keyword evidence="8 12" id="KW-0028">Amino-acid biosynthesis</keyword>
<evidence type="ECO:0000313" key="15">
    <source>
        <dbReference type="EMBL" id="MFB5190278.1"/>
    </source>
</evidence>
<name>A0ABV5ADN7_9BACL</name>
<evidence type="ECO:0000256" key="3">
    <source>
        <dbReference type="ARBA" id="ARBA00005133"/>
    </source>
</evidence>
<evidence type="ECO:0000256" key="2">
    <source>
        <dbReference type="ARBA" id="ARBA00004496"/>
    </source>
</evidence>
<dbReference type="NCBIfam" id="TIGR00007">
    <property type="entry name" value="1-(5-phosphoribosyl)-5-[(5-phosphoribosylamino)methylideneamino]imidazole-4-carboxamide isomerase"/>
    <property type="match status" value="1"/>
</dbReference>
<sequence length="250" mass="26427">MSRYTFTLLPAIDILAGRCVRLLKGDYAAKTEYSENPVEVAKAWCEQGAKFLHVVDLDGAKDGHSVNRDVIGEIVQLAADYGAQVEVGGGIRTTDDISAWLRRGVSRVVLGTASRNVEQMAAWIDEFGSERLVAGLDGRNGKLAVDGWIEQTNTSIVELAEQLHEVGVRHALVTDVEKDGTLSGANLALAGAVQQVGLGAIASGGIRDEADVVAALKAGLSGAVVGKSLYDGKLDLAQTIFRLRQEGAPC</sequence>
<dbReference type="EMBL" id="JBDXSU010000005">
    <property type="protein sequence ID" value="MFB5190278.1"/>
    <property type="molecule type" value="Genomic_DNA"/>
</dbReference>
<evidence type="ECO:0000256" key="11">
    <source>
        <dbReference type="ARBA" id="ARBA00030547"/>
    </source>
</evidence>
<evidence type="ECO:0000256" key="12">
    <source>
        <dbReference type="HAMAP-Rule" id="MF_01014"/>
    </source>
</evidence>
<evidence type="ECO:0000256" key="7">
    <source>
        <dbReference type="ARBA" id="ARBA00022490"/>
    </source>
</evidence>
<evidence type="ECO:0000313" key="16">
    <source>
        <dbReference type="Proteomes" id="UP001579974"/>
    </source>
</evidence>
<evidence type="ECO:0000256" key="6">
    <source>
        <dbReference type="ARBA" id="ARBA00018464"/>
    </source>
</evidence>
<evidence type="ECO:0000256" key="1">
    <source>
        <dbReference type="ARBA" id="ARBA00000901"/>
    </source>
</evidence>
<dbReference type="CDD" id="cd04732">
    <property type="entry name" value="HisA"/>
    <property type="match status" value="1"/>
</dbReference>
<keyword evidence="9 12" id="KW-0368">Histidine biosynthesis</keyword>
<accession>A0ABV5ADN7</accession>
<protein>
    <recommendedName>
        <fullName evidence="6 12">1-(5-phosphoribosyl)-5-[(5-phosphoribosylamino)methylideneamino] imidazole-4-carboxamide isomerase</fullName>
        <ecNumber evidence="5 12">5.3.1.16</ecNumber>
    </recommendedName>
    <alternativeName>
        <fullName evidence="11 12">Phosphoribosylformimino-5-aminoimidazole carboxamide ribotide isomerase</fullName>
    </alternativeName>
</protein>
<evidence type="ECO:0000256" key="14">
    <source>
        <dbReference type="RuleBase" id="RU003658"/>
    </source>
</evidence>
<dbReference type="GO" id="GO:0003949">
    <property type="term" value="F:1-(5-phosphoribosyl)-5-[(5-phosphoribosylamino)methylideneamino]imidazole-4-carboxamide isomerase activity"/>
    <property type="evidence" value="ECO:0007669"/>
    <property type="project" value="UniProtKB-EC"/>
</dbReference>
<comment type="pathway">
    <text evidence="3 12 14">Amino-acid biosynthesis; L-histidine biosynthesis; L-histidine from 5-phospho-alpha-D-ribose 1-diphosphate: step 4/9.</text>
</comment>
<dbReference type="PANTHER" id="PTHR43090">
    <property type="entry name" value="1-(5-PHOSPHORIBOSYL)-5-[(5-PHOSPHORIBOSYLAMINO)METHYLIDENEAMINO] IMIDAZOLE-4-CARBOXAMIDE ISOMERASE"/>
    <property type="match status" value="1"/>
</dbReference>
<evidence type="ECO:0000256" key="13">
    <source>
        <dbReference type="RuleBase" id="RU003657"/>
    </source>
</evidence>
<dbReference type="Gene3D" id="3.20.20.70">
    <property type="entry name" value="Aldolase class I"/>
    <property type="match status" value="1"/>
</dbReference>
<gene>
    <name evidence="12 15" type="primary">hisA</name>
    <name evidence="15" type="ORF">KKP3000_003723</name>
</gene>
<evidence type="ECO:0000256" key="5">
    <source>
        <dbReference type="ARBA" id="ARBA00012550"/>
    </source>
</evidence>
<comment type="similarity">
    <text evidence="4 12 13">Belongs to the HisA/HisF family.</text>
</comment>
<organism evidence="15 16">
    <name type="scientific">Alicyclobacillus fastidiosus</name>
    <dbReference type="NCBI Taxonomy" id="392011"/>
    <lineage>
        <taxon>Bacteria</taxon>
        <taxon>Bacillati</taxon>
        <taxon>Bacillota</taxon>
        <taxon>Bacilli</taxon>
        <taxon>Bacillales</taxon>
        <taxon>Alicyclobacillaceae</taxon>
        <taxon>Alicyclobacillus</taxon>
    </lineage>
</organism>
<feature type="active site" description="Proton donor" evidence="12">
    <location>
        <position position="137"/>
    </location>
</feature>
<proteinExistence type="inferred from homology"/>
<evidence type="ECO:0000256" key="8">
    <source>
        <dbReference type="ARBA" id="ARBA00022605"/>
    </source>
</evidence>
<keyword evidence="7 12" id="KW-0963">Cytoplasm</keyword>
<dbReference type="InterPro" id="IPR006063">
    <property type="entry name" value="HisA_bact_arch"/>
</dbReference>
<dbReference type="InterPro" id="IPR006062">
    <property type="entry name" value="His_biosynth"/>
</dbReference>
<dbReference type="PANTHER" id="PTHR43090:SF2">
    <property type="entry name" value="1-(5-PHOSPHORIBOSYL)-5-[(5-PHOSPHORIBOSYLAMINO)METHYLIDENEAMINO] IMIDAZOLE-4-CARBOXAMIDE ISOMERASE"/>
    <property type="match status" value="1"/>
</dbReference>
<evidence type="ECO:0000256" key="9">
    <source>
        <dbReference type="ARBA" id="ARBA00023102"/>
    </source>
</evidence>
<reference evidence="15 16" key="1">
    <citation type="journal article" date="2024" name="Int. J. Mol. Sci.">
        <title>Exploration of Alicyclobacillus spp. Genome in Search of Antibiotic Resistance.</title>
        <authorList>
            <person name="Bucka-Kolendo J."/>
            <person name="Kiousi D.E."/>
            <person name="Dekowska A."/>
            <person name="Mikolajczuk-Szczyrba A."/>
            <person name="Karadedos D.M."/>
            <person name="Michael P."/>
            <person name="Galanis A."/>
            <person name="Sokolowska B."/>
        </authorList>
    </citation>
    <scope>NUCLEOTIDE SEQUENCE [LARGE SCALE GENOMIC DNA]</scope>
    <source>
        <strain evidence="15 16">KKP 3000</strain>
    </source>
</reference>
<comment type="subcellular location">
    <subcellularLocation>
        <location evidence="2 12 14">Cytoplasm</location>
    </subcellularLocation>
</comment>